<dbReference type="InterPro" id="IPR015943">
    <property type="entry name" value="WD40/YVTN_repeat-like_dom_sf"/>
</dbReference>
<keyword evidence="1" id="KW-0732">Signal</keyword>
<dbReference type="SUPFAM" id="SSF50998">
    <property type="entry name" value="Quinoprotein alcohol dehydrogenase-like"/>
    <property type="match status" value="1"/>
</dbReference>
<name>A0A2W2BA91_9BACT</name>
<dbReference type="OrthoDB" id="9811934at2"/>
<dbReference type="Gene3D" id="2.130.10.10">
    <property type="entry name" value="YVTN repeat-like/Quinoprotein amine dehydrogenase"/>
    <property type="match status" value="1"/>
</dbReference>
<evidence type="ECO:0000313" key="3">
    <source>
        <dbReference type="EMBL" id="PZF72817.1"/>
    </source>
</evidence>
<sequence length="536" mass="59844">MKRFFLALLILLISATNMYAQYFNVRDPFHSVATIVTSVVPYHDKYYCTGIALDSMNTFGNNQTWNRWGIKFAIFDNYGNKLKDTIYQRNDKFSFDSWSNNLKPMPGGRFLLMTESQDTATGANYTPYDFHSNLFVFDSLGHVLWQTEYNLPVSCAVFFNAVDFKPDSNGNWLLLSTISCNGGHNQMNLMKLDSGFHLLWNKQYGSNISDVATKILVDKDGGYILAGARNDVPLISKNFTAHALLIKTDTGGNKLWEYTSAYGQLTGAANDIIRTQDGGYLYCGTGNGYEYLSADGSSSQVMWRGWVEKMDSNRHVLWNHVFGFMNTNAGTNDQNVLRELPNKDIMIAGTIIAPIWLAGADTAGVANGSLIKMDANGNVLWQHKYQTPQTDTFFYFAIYDMKPTPDGGFIMVGQANDYRSIYGSPTQQGWIIKVDSNGCSGPNDPQCWPLAVSNTIKNCQDVTLYPNPVNDILQINSPLTSTATIQLTDITGKILLQQTLPKGHSEISLQSFPPSIFLYRIIGIDGYLQQGKLVKQ</sequence>
<organism evidence="3 4">
    <name type="scientific">Taibaiella soli</name>
    <dbReference type="NCBI Taxonomy" id="1649169"/>
    <lineage>
        <taxon>Bacteria</taxon>
        <taxon>Pseudomonadati</taxon>
        <taxon>Bacteroidota</taxon>
        <taxon>Chitinophagia</taxon>
        <taxon>Chitinophagales</taxon>
        <taxon>Chitinophagaceae</taxon>
        <taxon>Taibaiella</taxon>
    </lineage>
</organism>
<reference evidence="3 4" key="1">
    <citation type="submission" date="2018-06" db="EMBL/GenBank/DDBJ databases">
        <title>Mucibacter soli gen. nov., sp. nov., a new member of the family Chitinophagaceae producing mucin.</title>
        <authorList>
            <person name="Kim M.-K."/>
            <person name="Park S."/>
            <person name="Kim T.-S."/>
            <person name="Joung Y."/>
            <person name="Han J.-H."/>
            <person name="Kim S.B."/>
        </authorList>
    </citation>
    <scope>NUCLEOTIDE SEQUENCE [LARGE SCALE GENOMIC DNA]</scope>
    <source>
        <strain evidence="3 4">R1-15</strain>
    </source>
</reference>
<feature type="chain" id="PRO_5016119457" description="Secretion system C-terminal sorting domain-containing protein" evidence="1">
    <location>
        <begin position="21"/>
        <end position="536"/>
    </location>
</feature>
<dbReference type="RefSeq" id="WP_110998851.1">
    <property type="nucleotide sequence ID" value="NZ_QKTW01000016.1"/>
</dbReference>
<dbReference type="InterPro" id="IPR026444">
    <property type="entry name" value="Secre_tail"/>
</dbReference>
<feature type="signal peptide" evidence="1">
    <location>
        <begin position="1"/>
        <end position="20"/>
    </location>
</feature>
<proteinExistence type="predicted"/>
<dbReference type="InterPro" id="IPR011047">
    <property type="entry name" value="Quinoprotein_ADH-like_sf"/>
</dbReference>
<keyword evidence="4" id="KW-1185">Reference proteome</keyword>
<dbReference type="PANTHER" id="PTHR42754">
    <property type="entry name" value="ENDOGLUCANASE"/>
    <property type="match status" value="1"/>
</dbReference>
<evidence type="ECO:0000313" key="4">
    <source>
        <dbReference type="Proteomes" id="UP000248745"/>
    </source>
</evidence>
<dbReference type="Pfam" id="PF18962">
    <property type="entry name" value="Por_Secre_tail"/>
    <property type="match status" value="1"/>
</dbReference>
<accession>A0A2W2BA91</accession>
<dbReference type="Proteomes" id="UP000248745">
    <property type="component" value="Unassembled WGS sequence"/>
</dbReference>
<dbReference type="EMBL" id="QKTW01000016">
    <property type="protein sequence ID" value="PZF72817.1"/>
    <property type="molecule type" value="Genomic_DNA"/>
</dbReference>
<dbReference type="PANTHER" id="PTHR42754:SF1">
    <property type="entry name" value="LIPOPROTEIN"/>
    <property type="match status" value="1"/>
</dbReference>
<dbReference type="NCBIfam" id="TIGR04183">
    <property type="entry name" value="Por_Secre_tail"/>
    <property type="match status" value="1"/>
</dbReference>
<dbReference type="AlphaFoldDB" id="A0A2W2BA91"/>
<evidence type="ECO:0000256" key="1">
    <source>
        <dbReference type="SAM" id="SignalP"/>
    </source>
</evidence>
<gene>
    <name evidence="3" type="ORF">DN068_10395</name>
</gene>
<evidence type="ECO:0000259" key="2">
    <source>
        <dbReference type="Pfam" id="PF18962"/>
    </source>
</evidence>
<comment type="caution">
    <text evidence="3">The sequence shown here is derived from an EMBL/GenBank/DDBJ whole genome shotgun (WGS) entry which is preliminary data.</text>
</comment>
<feature type="domain" description="Secretion system C-terminal sorting" evidence="2">
    <location>
        <begin position="464"/>
        <end position="522"/>
    </location>
</feature>
<protein>
    <recommendedName>
        <fullName evidence="2">Secretion system C-terminal sorting domain-containing protein</fullName>
    </recommendedName>
</protein>